<dbReference type="SUPFAM" id="SSF46689">
    <property type="entry name" value="Homeodomain-like"/>
    <property type="match status" value="2"/>
</dbReference>
<feature type="domain" description="HTH myb-type" evidence="3">
    <location>
        <begin position="61"/>
        <end position="115"/>
    </location>
</feature>
<evidence type="ECO:0000313" key="4">
    <source>
        <dbReference type="EMBL" id="KJA19826.1"/>
    </source>
</evidence>
<dbReference type="GO" id="GO:0000278">
    <property type="term" value="P:mitotic cell cycle"/>
    <property type="evidence" value="ECO:0007669"/>
    <property type="project" value="TreeGrafter"/>
</dbReference>
<dbReference type="CDD" id="cd00167">
    <property type="entry name" value="SANT"/>
    <property type="match status" value="3"/>
</dbReference>
<evidence type="ECO:0000313" key="5">
    <source>
        <dbReference type="Proteomes" id="UP000054270"/>
    </source>
</evidence>
<dbReference type="PANTHER" id="PTHR45614:SF199">
    <property type="entry name" value="MYB-LIKE TRANSCRIPTION FACTOR (EUROFUNG)-RELATED"/>
    <property type="match status" value="1"/>
</dbReference>
<evidence type="ECO:0000259" key="2">
    <source>
        <dbReference type="PROSITE" id="PS50090"/>
    </source>
</evidence>
<feature type="domain" description="Myb-like" evidence="2">
    <location>
        <begin position="9"/>
        <end position="60"/>
    </location>
</feature>
<feature type="domain" description="HTH myb-type" evidence="3">
    <location>
        <begin position="9"/>
        <end position="56"/>
    </location>
</feature>
<accession>A0A0D2NTD3</accession>
<name>A0A0D2NTD3_HYPSF</name>
<feature type="domain" description="Myb-like" evidence="2">
    <location>
        <begin position="112"/>
        <end position="163"/>
    </location>
</feature>
<dbReference type="AlphaFoldDB" id="A0A0D2NTD3"/>
<evidence type="ECO:0000259" key="3">
    <source>
        <dbReference type="PROSITE" id="PS51294"/>
    </source>
</evidence>
<dbReference type="Pfam" id="PF13921">
    <property type="entry name" value="Myb_DNA-bind_6"/>
    <property type="match status" value="1"/>
</dbReference>
<feature type="region of interest" description="Disordered" evidence="1">
    <location>
        <begin position="166"/>
        <end position="211"/>
    </location>
</feature>
<dbReference type="GO" id="GO:0045944">
    <property type="term" value="P:positive regulation of transcription by RNA polymerase II"/>
    <property type="evidence" value="ECO:0007669"/>
    <property type="project" value="TreeGrafter"/>
</dbReference>
<dbReference type="Proteomes" id="UP000054270">
    <property type="component" value="Unassembled WGS sequence"/>
</dbReference>
<dbReference type="STRING" id="945553.A0A0D2NTD3"/>
<evidence type="ECO:0000256" key="1">
    <source>
        <dbReference type="SAM" id="MobiDB-lite"/>
    </source>
</evidence>
<dbReference type="GO" id="GO:0000978">
    <property type="term" value="F:RNA polymerase II cis-regulatory region sequence-specific DNA binding"/>
    <property type="evidence" value="ECO:0007669"/>
    <property type="project" value="TreeGrafter"/>
</dbReference>
<feature type="domain" description="Myb-like" evidence="2">
    <location>
        <begin position="61"/>
        <end position="111"/>
    </location>
</feature>
<proteinExistence type="predicted"/>
<dbReference type="InterPro" id="IPR009057">
    <property type="entry name" value="Homeodomain-like_sf"/>
</dbReference>
<sequence>MSQMFCRERRSWTAKEDQLLRDAVQKEDPDNANPSKWHAIAKHVPNRTNKDCRKRWFAKMASDVVKGGWAPDEDEKLVKGIERYGTRWSLVASVVQTRNSDQCAKRWTDTLNPAIDRTTWSSEADELLLRAVSEHGKVWTKIVKTYFPGRTGLSAKNRYNSITRFNSDLSRNTRPRRKSDGGAYALSHRKSESVSSSSSASPESPSMSLPYITTSSFQNQMDAKQPHPYRFEPSFSTWSSSSSVTSDDAPSFRASPIGFDYIPDHATSPSPSDTSYHPFEISMNNTLSTFPDSAQIFPGSSSPTISSSQLYKHYSNHGHLTGYSQYPQALTNGAHDVPDQFSIFDGMSSLDSTPIMGWETGSSAGPKVANGGYKLPASNEFYVF</sequence>
<dbReference type="PROSITE" id="PS51294">
    <property type="entry name" value="HTH_MYB"/>
    <property type="match status" value="3"/>
</dbReference>
<dbReference type="GO" id="GO:0000981">
    <property type="term" value="F:DNA-binding transcription factor activity, RNA polymerase II-specific"/>
    <property type="evidence" value="ECO:0007669"/>
    <property type="project" value="TreeGrafter"/>
</dbReference>
<dbReference type="InterPro" id="IPR050560">
    <property type="entry name" value="MYB_TF"/>
</dbReference>
<feature type="compositionally biased region" description="Low complexity" evidence="1">
    <location>
        <begin position="193"/>
        <end position="208"/>
    </location>
</feature>
<reference evidence="5" key="1">
    <citation type="submission" date="2014-04" db="EMBL/GenBank/DDBJ databases">
        <title>Evolutionary Origins and Diversification of the Mycorrhizal Mutualists.</title>
        <authorList>
            <consortium name="DOE Joint Genome Institute"/>
            <consortium name="Mycorrhizal Genomics Consortium"/>
            <person name="Kohler A."/>
            <person name="Kuo A."/>
            <person name="Nagy L.G."/>
            <person name="Floudas D."/>
            <person name="Copeland A."/>
            <person name="Barry K.W."/>
            <person name="Cichocki N."/>
            <person name="Veneault-Fourrey C."/>
            <person name="LaButti K."/>
            <person name="Lindquist E.A."/>
            <person name="Lipzen A."/>
            <person name="Lundell T."/>
            <person name="Morin E."/>
            <person name="Murat C."/>
            <person name="Riley R."/>
            <person name="Ohm R."/>
            <person name="Sun H."/>
            <person name="Tunlid A."/>
            <person name="Henrissat B."/>
            <person name="Grigoriev I.V."/>
            <person name="Hibbett D.S."/>
            <person name="Martin F."/>
        </authorList>
    </citation>
    <scope>NUCLEOTIDE SEQUENCE [LARGE SCALE GENOMIC DNA]</scope>
    <source>
        <strain evidence="5">FD-334 SS-4</strain>
    </source>
</reference>
<dbReference type="Pfam" id="PF00249">
    <property type="entry name" value="Myb_DNA-binding"/>
    <property type="match status" value="1"/>
</dbReference>
<dbReference type="OrthoDB" id="2143914at2759"/>
<dbReference type="InterPro" id="IPR001005">
    <property type="entry name" value="SANT/Myb"/>
</dbReference>
<protein>
    <submittedName>
        <fullName evidence="4">Uncharacterized protein</fullName>
    </submittedName>
</protein>
<dbReference type="GO" id="GO:0005634">
    <property type="term" value="C:nucleus"/>
    <property type="evidence" value="ECO:0007669"/>
    <property type="project" value="TreeGrafter"/>
</dbReference>
<dbReference type="PROSITE" id="PS50090">
    <property type="entry name" value="MYB_LIKE"/>
    <property type="match status" value="3"/>
</dbReference>
<organism evidence="4 5">
    <name type="scientific">Hypholoma sublateritium (strain FD-334 SS-4)</name>
    <dbReference type="NCBI Taxonomy" id="945553"/>
    <lineage>
        <taxon>Eukaryota</taxon>
        <taxon>Fungi</taxon>
        <taxon>Dikarya</taxon>
        <taxon>Basidiomycota</taxon>
        <taxon>Agaricomycotina</taxon>
        <taxon>Agaricomycetes</taxon>
        <taxon>Agaricomycetidae</taxon>
        <taxon>Agaricales</taxon>
        <taxon>Agaricineae</taxon>
        <taxon>Strophariaceae</taxon>
        <taxon>Hypholoma</taxon>
    </lineage>
</organism>
<dbReference type="OMA" id="ANPSKWH"/>
<dbReference type="SMART" id="SM00717">
    <property type="entry name" value="SANT"/>
    <property type="match status" value="3"/>
</dbReference>
<dbReference type="Gene3D" id="1.10.10.60">
    <property type="entry name" value="Homeodomain-like"/>
    <property type="match status" value="3"/>
</dbReference>
<feature type="domain" description="HTH myb-type" evidence="3">
    <location>
        <begin position="117"/>
        <end position="167"/>
    </location>
</feature>
<dbReference type="PANTHER" id="PTHR45614">
    <property type="entry name" value="MYB PROTEIN-RELATED"/>
    <property type="match status" value="1"/>
</dbReference>
<dbReference type="InterPro" id="IPR017930">
    <property type="entry name" value="Myb_dom"/>
</dbReference>
<gene>
    <name evidence="4" type="ORF">HYPSUDRAFT_189609</name>
</gene>
<keyword evidence="5" id="KW-1185">Reference proteome</keyword>
<dbReference type="EMBL" id="KN817573">
    <property type="protein sequence ID" value="KJA19826.1"/>
    <property type="molecule type" value="Genomic_DNA"/>
</dbReference>